<reference evidence="1" key="1">
    <citation type="submission" date="2018-02" db="EMBL/GenBank/DDBJ databases">
        <authorList>
            <person name="Vasarhelyi B.M."/>
            <person name="Deshmukh S."/>
            <person name="Balint B."/>
            <person name="Kukolya J."/>
        </authorList>
    </citation>
    <scope>NUCLEOTIDE SEQUENCE</scope>
    <source>
        <strain evidence="1">KB22</strain>
    </source>
</reference>
<evidence type="ECO:0000313" key="1">
    <source>
        <dbReference type="EMBL" id="MBE8715302.1"/>
    </source>
</evidence>
<dbReference type="RefSeq" id="WP_196937145.1">
    <property type="nucleotide sequence ID" value="NZ_MU158698.1"/>
</dbReference>
<proteinExistence type="predicted"/>
<sequence length="208" mass="23336">MKKNNFYIVAFAFIALFTSCSKDDPTPEIDQEEVSTATLTFTEVEGELHNDHYHYNPITDAEVEVVEFGADGLPPAGVHLHLEVGKTYKVALVAKDFTGRETQQTFVERHDIHQAFLLGAPADALEYVYADRDAENKKVSVGVTGYITVLKASNTFVFRYVMRHLNEGVKANITADDWNNANYTQFTGANDLDLKVELHLVEEDEHGH</sequence>
<name>A0A928YS29_9SPHI</name>
<dbReference type="PROSITE" id="PS51257">
    <property type="entry name" value="PROKAR_LIPOPROTEIN"/>
    <property type="match status" value="1"/>
</dbReference>
<organism evidence="1 2">
    <name type="scientific">Sphingobacterium hungaricum</name>
    <dbReference type="NCBI Taxonomy" id="2082723"/>
    <lineage>
        <taxon>Bacteria</taxon>
        <taxon>Pseudomonadati</taxon>
        <taxon>Bacteroidota</taxon>
        <taxon>Sphingobacteriia</taxon>
        <taxon>Sphingobacteriales</taxon>
        <taxon>Sphingobacteriaceae</taxon>
        <taxon>Sphingobacterium</taxon>
    </lineage>
</organism>
<comment type="caution">
    <text evidence="1">The sequence shown here is derived from an EMBL/GenBank/DDBJ whole genome shotgun (WGS) entry which is preliminary data.</text>
</comment>
<dbReference type="Proteomes" id="UP000616201">
    <property type="component" value="Unassembled WGS sequence"/>
</dbReference>
<dbReference type="AlphaFoldDB" id="A0A928YS29"/>
<dbReference type="EMBL" id="PRDK01000009">
    <property type="protein sequence ID" value="MBE8715302.1"/>
    <property type="molecule type" value="Genomic_DNA"/>
</dbReference>
<gene>
    <name evidence="1" type="ORF">C4F49_16625</name>
</gene>
<keyword evidence="2" id="KW-1185">Reference proteome</keyword>
<protein>
    <submittedName>
        <fullName evidence="1">Uncharacterized protein</fullName>
    </submittedName>
</protein>
<evidence type="ECO:0000313" key="2">
    <source>
        <dbReference type="Proteomes" id="UP000616201"/>
    </source>
</evidence>
<accession>A0A928YS29</accession>